<accession>A0A6N8EDG5</accession>
<reference evidence="2 3" key="1">
    <citation type="submission" date="2019-11" db="EMBL/GenBank/DDBJ databases">
        <title>Whole-genome sequence of the anaerobic purple sulfur bacterium Allochromatium palmeri DSM 15591.</title>
        <authorList>
            <person name="Kyndt J.A."/>
            <person name="Meyer T.E."/>
        </authorList>
    </citation>
    <scope>NUCLEOTIDE SEQUENCE [LARGE SCALE GENOMIC DNA]</scope>
    <source>
        <strain evidence="2 3">DSM 15591</strain>
    </source>
</reference>
<dbReference type="Proteomes" id="UP000434044">
    <property type="component" value="Unassembled WGS sequence"/>
</dbReference>
<dbReference type="RefSeq" id="WP_155449528.1">
    <property type="nucleotide sequence ID" value="NZ_WNKT01000011.1"/>
</dbReference>
<organism evidence="2 3">
    <name type="scientific">Allochromatium palmeri</name>
    <dbReference type="NCBI Taxonomy" id="231048"/>
    <lineage>
        <taxon>Bacteria</taxon>
        <taxon>Pseudomonadati</taxon>
        <taxon>Pseudomonadota</taxon>
        <taxon>Gammaproteobacteria</taxon>
        <taxon>Chromatiales</taxon>
        <taxon>Chromatiaceae</taxon>
        <taxon>Allochromatium</taxon>
    </lineage>
</organism>
<evidence type="ECO:0000313" key="2">
    <source>
        <dbReference type="EMBL" id="MTW20949.1"/>
    </source>
</evidence>
<feature type="region of interest" description="Disordered" evidence="1">
    <location>
        <begin position="1"/>
        <end position="21"/>
    </location>
</feature>
<dbReference type="EMBL" id="WNKT01000011">
    <property type="protein sequence ID" value="MTW20949.1"/>
    <property type="molecule type" value="Genomic_DNA"/>
</dbReference>
<evidence type="ECO:0000313" key="3">
    <source>
        <dbReference type="Proteomes" id="UP000434044"/>
    </source>
</evidence>
<dbReference type="OrthoDB" id="5795260at2"/>
<keyword evidence="3" id="KW-1185">Reference proteome</keyword>
<proteinExistence type="predicted"/>
<name>A0A6N8EDG5_9GAMM</name>
<protein>
    <submittedName>
        <fullName evidence="2">Uncharacterized protein</fullName>
    </submittedName>
</protein>
<dbReference type="AlphaFoldDB" id="A0A6N8EDG5"/>
<comment type="caution">
    <text evidence="2">The sequence shown here is derived from an EMBL/GenBank/DDBJ whole genome shotgun (WGS) entry which is preliminary data.</text>
</comment>
<gene>
    <name evidence="2" type="ORF">GJ668_07530</name>
</gene>
<sequence>MPFELEPRLASTLPSRFQPEPRRLDSSGLVSGFLPAFRHLATGEIRLCQLADGRISVRHLLDSLPDDWIQERDSSGRPATLVSDIEPGFLRGIQFWTLENLAHPALDG</sequence>
<evidence type="ECO:0000256" key="1">
    <source>
        <dbReference type="SAM" id="MobiDB-lite"/>
    </source>
</evidence>